<dbReference type="eggNOG" id="ENOG5032VP3">
    <property type="taxonomic scope" value="Bacteria"/>
</dbReference>
<feature type="transmembrane region" description="Helical" evidence="1">
    <location>
        <begin position="12"/>
        <end position="40"/>
    </location>
</feature>
<sequence length="185" mass="20574">MTESQSHSVRNGVIATVLGGLILSAIPYARGLLLSLIAWVWSGAVWARKTITLSYPTPGWLLLLIGLFALYGAVCTLFALRPKKEPLHKKYTEDIIYGAKWRWSWVGSNVSNLWCYCPTCDATLVYDDSSCRSRYEPSKTDFICERCNGKVVTTIQGGNKSYAVGAAERELLRKVRTGEYVAAIQ</sequence>
<accession>Q39TB7</accession>
<evidence type="ECO:0000313" key="2">
    <source>
        <dbReference type="EMBL" id="ABB32507.1"/>
    </source>
</evidence>
<proteinExistence type="predicted"/>
<keyword evidence="1" id="KW-0812">Transmembrane</keyword>
<organism evidence="2 3">
    <name type="scientific">Geobacter metallireducens (strain ATCC 53774 / DSM 7210 / GS-15)</name>
    <dbReference type="NCBI Taxonomy" id="269799"/>
    <lineage>
        <taxon>Bacteria</taxon>
        <taxon>Pseudomonadati</taxon>
        <taxon>Thermodesulfobacteriota</taxon>
        <taxon>Desulfuromonadia</taxon>
        <taxon>Geobacterales</taxon>
        <taxon>Geobacteraceae</taxon>
        <taxon>Geobacter</taxon>
    </lineage>
</organism>
<evidence type="ECO:0000313" key="3">
    <source>
        <dbReference type="Proteomes" id="UP000007073"/>
    </source>
</evidence>
<evidence type="ECO:0000256" key="1">
    <source>
        <dbReference type="SAM" id="Phobius"/>
    </source>
</evidence>
<reference evidence="2 3" key="1">
    <citation type="submission" date="2005-10" db="EMBL/GenBank/DDBJ databases">
        <title>Complete sequence of Geobacter metallireducens GS-15.</title>
        <authorList>
            <consortium name="US DOE Joint Genome Institute"/>
            <person name="Copeland A."/>
            <person name="Lucas S."/>
            <person name="Lapidus A."/>
            <person name="Barry K."/>
            <person name="Detter J.C."/>
            <person name="Glavina T."/>
            <person name="Hammon N."/>
            <person name="Israni S."/>
            <person name="Pitluck S."/>
            <person name="Di Bartolo G."/>
            <person name="Chain P."/>
            <person name="Schmutz J."/>
            <person name="Larimer F."/>
            <person name="Land M."/>
            <person name="Kyrpides N."/>
            <person name="Ivanova N."/>
            <person name="Richardson P."/>
        </authorList>
    </citation>
    <scope>NUCLEOTIDE SEQUENCE [LARGE SCALE GENOMIC DNA]</scope>
    <source>
        <strain evidence="3">ATCC 53774 / DSM 7210 / GS-15</strain>
    </source>
</reference>
<dbReference type="HOGENOM" id="CLU_126404_0_0_7"/>
<dbReference type="AlphaFoldDB" id="Q39TB7"/>
<dbReference type="Proteomes" id="UP000007073">
    <property type="component" value="Chromosome"/>
</dbReference>
<keyword evidence="1" id="KW-1133">Transmembrane helix</keyword>
<reference evidence="2 3" key="2">
    <citation type="journal article" date="2009" name="BMC Microbiol.">
        <title>The genome sequence of Geobacter metallireducens: features of metabolism, physiology and regulation common and dissimilar to Geobacter sulfurreducens.</title>
        <authorList>
            <person name="Aklujkar M."/>
            <person name="Krushkal J."/>
            <person name="DiBartolo G."/>
            <person name="Lapidus A."/>
            <person name="Land M.L."/>
            <person name="Lovley D.R."/>
        </authorList>
    </citation>
    <scope>NUCLEOTIDE SEQUENCE [LARGE SCALE GENOMIC DNA]</scope>
    <source>
        <strain evidence="3">ATCC 53774 / DSM 7210 / GS-15</strain>
    </source>
</reference>
<dbReference type="EMBL" id="CP000148">
    <property type="protein sequence ID" value="ABB32507.1"/>
    <property type="molecule type" value="Genomic_DNA"/>
</dbReference>
<keyword evidence="1" id="KW-0472">Membrane</keyword>
<feature type="transmembrane region" description="Helical" evidence="1">
    <location>
        <begin position="60"/>
        <end position="80"/>
    </location>
</feature>
<dbReference type="KEGG" id="gme:Gmet_2282"/>
<gene>
    <name evidence="2" type="ordered locus">Gmet_2282</name>
</gene>
<protein>
    <submittedName>
        <fullName evidence="2">Uncharacterized protein</fullName>
    </submittedName>
</protein>
<name>Q39TB7_GEOMG</name>
<keyword evidence="3" id="KW-1185">Reference proteome</keyword>